<dbReference type="EMBL" id="FWFZ01000010">
    <property type="protein sequence ID" value="SLN52126.1"/>
    <property type="molecule type" value="Genomic_DNA"/>
</dbReference>
<name>A0A1Y5SYV8_9RHOB</name>
<dbReference type="Pfam" id="PF06202">
    <property type="entry name" value="GDE_C"/>
    <property type="match status" value="1"/>
</dbReference>
<dbReference type="AlphaFoldDB" id="A0A1Y5SYV8"/>
<evidence type="ECO:0000259" key="3">
    <source>
        <dbReference type="Pfam" id="PF12439"/>
    </source>
</evidence>
<dbReference type="Proteomes" id="UP000193900">
    <property type="component" value="Unassembled WGS sequence"/>
</dbReference>
<dbReference type="InterPro" id="IPR008928">
    <property type="entry name" value="6-hairpin_glycosidase_sf"/>
</dbReference>
<dbReference type="InterPro" id="IPR012341">
    <property type="entry name" value="6hp_glycosidase-like_sf"/>
</dbReference>
<accession>A0A1Y5SYV8</accession>
<dbReference type="FunFam" id="1.50.10.10:FF:000073">
    <property type="entry name" value="Glycogen debranching enzyme, hypothetical (TreX-like)"/>
    <property type="match status" value="1"/>
</dbReference>
<dbReference type="GO" id="GO:0004135">
    <property type="term" value="F:amylo-alpha-1,6-glucosidase activity"/>
    <property type="evidence" value="ECO:0007669"/>
    <property type="project" value="InterPro"/>
</dbReference>
<feature type="domain" description="Glycogen debranching enzyme C-terminal" evidence="2">
    <location>
        <begin position="334"/>
        <end position="696"/>
    </location>
</feature>
<evidence type="ECO:0000313" key="4">
    <source>
        <dbReference type="EMBL" id="SLN52126.1"/>
    </source>
</evidence>
<dbReference type="GO" id="GO:0005980">
    <property type="term" value="P:glycogen catabolic process"/>
    <property type="evidence" value="ECO:0007669"/>
    <property type="project" value="InterPro"/>
</dbReference>
<dbReference type="Gene3D" id="1.50.10.10">
    <property type="match status" value="1"/>
</dbReference>
<dbReference type="PANTHER" id="PTHR10569:SF2">
    <property type="entry name" value="GLYCOGEN DEBRANCHING ENZYME"/>
    <property type="match status" value="1"/>
</dbReference>
<dbReference type="InterPro" id="IPR010401">
    <property type="entry name" value="AGL/Gdb1"/>
</dbReference>
<sequence>MSRLQHPPLAAPMATPAAPLSGLAMAPSGLPVQHMGREICADLKALETREWLITNGIGGYAGGSLAGTSTRGYHGLLVAALSPPVGRTLMLANVIETVEIDGQRTPLSTIRWHDGAVSPAGWIAMTSITFEGTLPTWRFTGQGFTLEKTVFMDHGANVTRIDYRIAQATGPLKLRVEPLTDFRDYHGRSFAGGPLPQITAEGRTLTVAGPDGPAGDLHMCLETATSAVRAGNFLDFDLARERDRGLTDREDHVHAGYLECWLNQGETIQFVASAGEPVGPDSRARSRALARESETLSVFQGSGTQGTDGPGRKERATTPPAAPLPAWVARLALAADQFIVRRTLSGGTPGHSIIAGYHWFADWGRDTMISLPGLTHTCGRPEVAASVLQAFADVVDSGMIPNRFTDDGGAPEYNTVDATFWFIEAVNSHWRMTGDDEFLRQIFPLLTGVVEAMQAGTRYGIQVAEDGLIRAGEPGVQLTWMDAKVGDWVVTPRIGKPIEVNALWLSALHFMAEAAPVAGADSAPFAEKLTKARAAFERFWNPETGHAFDVIDGPDGNDPALRPNQIFAARAELAAFDADQRKAIVDSCEHALLTPAGLRSLAPSDPAYKPRYGGDQVARDGAYHQGTVWPWLIGPFIEAHLDAYADPDRAAAMLAPLADQLGIEAIGTIGEIFEGDAPHGPRGCVAQAWSVAEVLRAWRLITAHGSDR</sequence>
<dbReference type="RefSeq" id="WP_234992163.1">
    <property type="nucleotide sequence ID" value="NZ_FWFZ01000010.1"/>
</dbReference>
<dbReference type="Pfam" id="PF12439">
    <property type="entry name" value="GDE_N"/>
    <property type="match status" value="1"/>
</dbReference>
<keyword evidence="5" id="KW-1185">Reference proteome</keyword>
<organism evidence="4 5">
    <name type="scientific">Roseisalinus antarcticus</name>
    <dbReference type="NCBI Taxonomy" id="254357"/>
    <lineage>
        <taxon>Bacteria</taxon>
        <taxon>Pseudomonadati</taxon>
        <taxon>Pseudomonadota</taxon>
        <taxon>Alphaproteobacteria</taxon>
        <taxon>Rhodobacterales</taxon>
        <taxon>Roseobacteraceae</taxon>
        <taxon>Roseisalinus</taxon>
    </lineage>
</organism>
<dbReference type="SUPFAM" id="SSF48208">
    <property type="entry name" value="Six-hairpin glycosidases"/>
    <property type="match status" value="1"/>
</dbReference>
<evidence type="ECO:0000259" key="2">
    <source>
        <dbReference type="Pfam" id="PF06202"/>
    </source>
</evidence>
<reference evidence="4 5" key="1">
    <citation type="submission" date="2017-03" db="EMBL/GenBank/DDBJ databases">
        <authorList>
            <person name="Afonso C.L."/>
            <person name="Miller P.J."/>
            <person name="Scott M.A."/>
            <person name="Spackman E."/>
            <person name="Goraichik I."/>
            <person name="Dimitrov K.M."/>
            <person name="Suarez D.L."/>
            <person name="Swayne D.E."/>
        </authorList>
    </citation>
    <scope>NUCLEOTIDE SEQUENCE [LARGE SCALE GENOMIC DNA]</scope>
    <source>
        <strain evidence="4 5">CECT 7023</strain>
    </source>
</reference>
<feature type="domain" description="Glycogen debranching enzyme bacterial and archaeal type N-terminal" evidence="3">
    <location>
        <begin position="49"/>
        <end position="268"/>
    </location>
</feature>
<feature type="region of interest" description="Disordered" evidence="1">
    <location>
        <begin position="275"/>
        <end position="321"/>
    </location>
</feature>
<dbReference type="PANTHER" id="PTHR10569">
    <property type="entry name" value="GLYCOGEN DEBRANCHING ENZYME"/>
    <property type="match status" value="1"/>
</dbReference>
<evidence type="ECO:0000313" key="5">
    <source>
        <dbReference type="Proteomes" id="UP000193900"/>
    </source>
</evidence>
<protein>
    <submittedName>
        <fullName evidence="4">Amylo-alpha-1,6-glucosidase</fullName>
    </submittedName>
</protein>
<evidence type="ECO:0000256" key="1">
    <source>
        <dbReference type="SAM" id="MobiDB-lite"/>
    </source>
</evidence>
<proteinExistence type="predicted"/>
<dbReference type="InterPro" id="IPR032790">
    <property type="entry name" value="GDE_C"/>
</dbReference>
<gene>
    <name evidence="4" type="ORF">ROA7023_02301</name>
</gene>
<dbReference type="GO" id="GO:0004134">
    <property type="term" value="F:4-alpha-glucanotransferase activity"/>
    <property type="evidence" value="ECO:0007669"/>
    <property type="project" value="InterPro"/>
</dbReference>
<dbReference type="InterPro" id="IPR024742">
    <property type="entry name" value="Glycogen_debranch_N"/>
</dbReference>